<keyword evidence="3" id="KW-1185">Reference proteome</keyword>
<organism evidence="2 3">
    <name type="scientific">Vespula pensylvanica</name>
    <name type="common">Western yellow jacket</name>
    <name type="synonym">Wasp</name>
    <dbReference type="NCBI Taxonomy" id="30213"/>
    <lineage>
        <taxon>Eukaryota</taxon>
        <taxon>Metazoa</taxon>
        <taxon>Ecdysozoa</taxon>
        <taxon>Arthropoda</taxon>
        <taxon>Hexapoda</taxon>
        <taxon>Insecta</taxon>
        <taxon>Pterygota</taxon>
        <taxon>Neoptera</taxon>
        <taxon>Endopterygota</taxon>
        <taxon>Hymenoptera</taxon>
        <taxon>Apocrita</taxon>
        <taxon>Aculeata</taxon>
        <taxon>Vespoidea</taxon>
        <taxon>Vespidae</taxon>
        <taxon>Vespinae</taxon>
        <taxon>Vespula</taxon>
    </lineage>
</organism>
<accession>A0A834P6X3</accession>
<comment type="caution">
    <text evidence="2">The sequence shown here is derived from an EMBL/GenBank/DDBJ whole genome shotgun (WGS) entry which is preliminary data.</text>
</comment>
<dbReference type="Proteomes" id="UP000600918">
    <property type="component" value="Unassembled WGS sequence"/>
</dbReference>
<feature type="compositionally biased region" description="Basic and acidic residues" evidence="1">
    <location>
        <begin position="11"/>
        <end position="21"/>
    </location>
</feature>
<protein>
    <submittedName>
        <fullName evidence="2">Uncharacterized protein</fullName>
    </submittedName>
</protein>
<gene>
    <name evidence="2" type="ORF">H0235_004204</name>
</gene>
<sequence length="154" mass="18282">MQEDEEEEEEQERKELGRYAAENKEEIKEEKKLQKREQVGRSEIKISRCRITVPNNSPTSILRRIELTIFRDLSNANAFELDGIRFDDSRKRILLNRRRGARFKSSPRQLCSDLQVAFTDRLQKLDCESVLQSLLSNSLAQRHSMETRIWFYCD</sequence>
<evidence type="ECO:0000256" key="1">
    <source>
        <dbReference type="SAM" id="MobiDB-lite"/>
    </source>
</evidence>
<feature type="region of interest" description="Disordered" evidence="1">
    <location>
        <begin position="1"/>
        <end position="21"/>
    </location>
</feature>
<dbReference type="EMBL" id="JACSDY010000003">
    <property type="protein sequence ID" value="KAF7431280.1"/>
    <property type="molecule type" value="Genomic_DNA"/>
</dbReference>
<proteinExistence type="predicted"/>
<evidence type="ECO:0000313" key="2">
    <source>
        <dbReference type="EMBL" id="KAF7431280.1"/>
    </source>
</evidence>
<feature type="compositionally biased region" description="Acidic residues" evidence="1">
    <location>
        <begin position="1"/>
        <end position="10"/>
    </location>
</feature>
<reference evidence="2" key="1">
    <citation type="journal article" date="2020" name="G3 (Bethesda)">
        <title>High-Quality Assemblies for Three Invasive Social Wasps from the &lt;i&gt;Vespula&lt;/i&gt; Genus.</title>
        <authorList>
            <person name="Harrop T.W.R."/>
            <person name="Guhlin J."/>
            <person name="McLaughlin G.M."/>
            <person name="Permina E."/>
            <person name="Stockwell P."/>
            <person name="Gilligan J."/>
            <person name="Le Lec M.F."/>
            <person name="Gruber M.A.M."/>
            <person name="Quinn O."/>
            <person name="Lovegrove M."/>
            <person name="Duncan E.J."/>
            <person name="Remnant E.J."/>
            <person name="Van Eeckhoven J."/>
            <person name="Graham B."/>
            <person name="Knapp R.A."/>
            <person name="Langford K.W."/>
            <person name="Kronenberg Z."/>
            <person name="Press M.O."/>
            <person name="Eacker S.M."/>
            <person name="Wilson-Rankin E.E."/>
            <person name="Purcell J."/>
            <person name="Lester P.J."/>
            <person name="Dearden P.K."/>
        </authorList>
    </citation>
    <scope>NUCLEOTIDE SEQUENCE</scope>
    <source>
        <strain evidence="2">Volc-1</strain>
    </source>
</reference>
<name>A0A834P6X3_VESPE</name>
<dbReference type="AlphaFoldDB" id="A0A834P6X3"/>
<evidence type="ECO:0000313" key="3">
    <source>
        <dbReference type="Proteomes" id="UP000600918"/>
    </source>
</evidence>